<dbReference type="OrthoDB" id="5135119at2759"/>
<proteinExistence type="inferred from homology"/>
<dbReference type="GO" id="GO:0005737">
    <property type="term" value="C:cytoplasm"/>
    <property type="evidence" value="ECO:0007669"/>
    <property type="project" value="TreeGrafter"/>
</dbReference>
<evidence type="ECO:0000259" key="3">
    <source>
        <dbReference type="Pfam" id="PF18482"/>
    </source>
</evidence>
<organism evidence="4 5">
    <name type="scientific">Lachancea nothofagi CBS 11611</name>
    <dbReference type="NCBI Taxonomy" id="1266666"/>
    <lineage>
        <taxon>Eukaryota</taxon>
        <taxon>Fungi</taxon>
        <taxon>Dikarya</taxon>
        <taxon>Ascomycota</taxon>
        <taxon>Saccharomycotina</taxon>
        <taxon>Saccharomycetes</taxon>
        <taxon>Saccharomycetales</taxon>
        <taxon>Saccharomycetaceae</taxon>
        <taxon>Lachancea</taxon>
    </lineage>
</organism>
<keyword evidence="5" id="KW-1185">Reference proteome</keyword>
<evidence type="ECO:0000313" key="5">
    <source>
        <dbReference type="Proteomes" id="UP000189911"/>
    </source>
</evidence>
<evidence type="ECO:0000259" key="2">
    <source>
        <dbReference type="Pfam" id="PF08190"/>
    </source>
</evidence>
<accession>A0A1G4KM77</accession>
<evidence type="ECO:0000256" key="1">
    <source>
        <dbReference type="ARBA" id="ARBA00008511"/>
    </source>
</evidence>
<dbReference type="InterPro" id="IPR041441">
    <property type="entry name" value="Pih1_CS_Ascomycota"/>
</dbReference>
<dbReference type="GO" id="GO:0097255">
    <property type="term" value="C:R2TP complex"/>
    <property type="evidence" value="ECO:0007669"/>
    <property type="project" value="TreeGrafter"/>
</dbReference>
<dbReference type="GO" id="GO:1990904">
    <property type="term" value="C:ribonucleoprotein complex"/>
    <property type="evidence" value="ECO:0007669"/>
    <property type="project" value="TreeGrafter"/>
</dbReference>
<protein>
    <submittedName>
        <fullName evidence="4">LANO_0H10836g1_1</fullName>
    </submittedName>
</protein>
<dbReference type="InterPro" id="IPR012981">
    <property type="entry name" value="PIH1_N"/>
</dbReference>
<sequence length="338" mass="38230">MTFMLRAMGDANSESERVILVEPQAGFAIKTKIENSANGELEHGVKYFVNICHAAEVPMPEVPFEPAVVFPLIMANRWEIPIVTSTARQDQDKKGSICYVSDCCVNTSCLEWVRCNPQLKEILVEWCLESCELRQGIELSRKKLAYPKLRSKGSHIPTLEILKEDLHADPEREARELSAQDRNKDPQAILELRRDLINDEEDLKSNNSLPTLFPQPSTNRKLVEEIDSVDLSLLKQVEKQRLPQAPKAPLTLDVSIGRATSHPWAKLKIEIHSQLTSQEDYEVEYNAQDNSLNVRTKDDNFQYKPQNLSIALPSEVAAPDAKLTLTFDSEAKKLTILL</sequence>
<feature type="domain" description="Pih1 Ascomycota CS" evidence="3">
    <location>
        <begin position="251"/>
        <end position="337"/>
    </location>
</feature>
<dbReference type="AlphaFoldDB" id="A0A1G4KM77"/>
<dbReference type="EMBL" id="LT598447">
    <property type="protein sequence ID" value="SCV05590.1"/>
    <property type="molecule type" value="Genomic_DNA"/>
</dbReference>
<reference evidence="5" key="1">
    <citation type="submission" date="2016-03" db="EMBL/GenBank/DDBJ databases">
        <authorList>
            <person name="Devillers Hugo."/>
        </authorList>
    </citation>
    <scope>NUCLEOTIDE SEQUENCE [LARGE SCALE GENOMIC DNA]</scope>
</reference>
<dbReference type="GO" id="GO:0006364">
    <property type="term" value="P:rRNA processing"/>
    <property type="evidence" value="ECO:0007669"/>
    <property type="project" value="TreeGrafter"/>
</dbReference>
<name>A0A1G4KM77_9SACH</name>
<feature type="domain" description="PIH1 N-terminal" evidence="2">
    <location>
        <begin position="13"/>
        <end position="156"/>
    </location>
</feature>
<gene>
    <name evidence="4" type="ORF">LANO_0H10836G</name>
</gene>
<dbReference type="GO" id="GO:0000492">
    <property type="term" value="P:box C/D snoRNP assembly"/>
    <property type="evidence" value="ECO:0007669"/>
    <property type="project" value="TreeGrafter"/>
</dbReference>
<dbReference type="Pfam" id="PF08190">
    <property type="entry name" value="PIH1"/>
    <property type="match status" value="1"/>
</dbReference>
<evidence type="ECO:0000313" key="4">
    <source>
        <dbReference type="EMBL" id="SCV05590.1"/>
    </source>
</evidence>
<dbReference type="Pfam" id="PF18482">
    <property type="entry name" value="Pih1_fungal_CS"/>
    <property type="match status" value="1"/>
</dbReference>
<comment type="similarity">
    <text evidence="1">Belongs to the PIH1 family.</text>
</comment>
<dbReference type="InterPro" id="IPR050734">
    <property type="entry name" value="PIH1/Kintoun_subfamily"/>
</dbReference>
<dbReference type="PANTHER" id="PTHR22997">
    <property type="entry name" value="PIH1 DOMAIN-CONTAINING PROTEIN 1"/>
    <property type="match status" value="1"/>
</dbReference>
<dbReference type="PANTHER" id="PTHR22997:SF0">
    <property type="entry name" value="PIH1 DOMAIN-CONTAINING PROTEIN 1"/>
    <property type="match status" value="1"/>
</dbReference>
<dbReference type="Proteomes" id="UP000189911">
    <property type="component" value="Chromosome H"/>
</dbReference>